<evidence type="ECO:0000313" key="1">
    <source>
        <dbReference type="EMBL" id="KAJ8381619.1"/>
    </source>
</evidence>
<reference evidence="1" key="1">
    <citation type="journal article" date="2023" name="Science">
        <title>Genome structures resolve the early diversification of teleost fishes.</title>
        <authorList>
            <person name="Parey E."/>
            <person name="Louis A."/>
            <person name="Montfort J."/>
            <person name="Bouchez O."/>
            <person name="Roques C."/>
            <person name="Iampietro C."/>
            <person name="Lluch J."/>
            <person name="Castinel A."/>
            <person name="Donnadieu C."/>
            <person name="Desvignes T."/>
            <person name="Floi Bucao C."/>
            <person name="Jouanno E."/>
            <person name="Wen M."/>
            <person name="Mejri S."/>
            <person name="Dirks R."/>
            <person name="Jansen H."/>
            <person name="Henkel C."/>
            <person name="Chen W.J."/>
            <person name="Zahm M."/>
            <person name="Cabau C."/>
            <person name="Klopp C."/>
            <person name="Thompson A.W."/>
            <person name="Robinson-Rechavi M."/>
            <person name="Braasch I."/>
            <person name="Lecointre G."/>
            <person name="Bobe J."/>
            <person name="Postlethwait J.H."/>
            <person name="Berthelot C."/>
            <person name="Roest Crollius H."/>
            <person name="Guiguen Y."/>
        </authorList>
    </citation>
    <scope>NUCLEOTIDE SEQUENCE</scope>
    <source>
        <strain evidence="1">WJC10195</strain>
    </source>
</reference>
<comment type="caution">
    <text evidence="1">The sequence shown here is derived from an EMBL/GenBank/DDBJ whole genome shotgun (WGS) entry which is preliminary data.</text>
</comment>
<protein>
    <submittedName>
        <fullName evidence="1">Uncharacterized protein</fullName>
    </submittedName>
</protein>
<accession>A0A9Q1GCF9</accession>
<dbReference type="Proteomes" id="UP001152622">
    <property type="component" value="Chromosome 1"/>
</dbReference>
<organism evidence="1 2">
    <name type="scientific">Synaphobranchus kaupii</name>
    <name type="common">Kaup's arrowtooth eel</name>
    <dbReference type="NCBI Taxonomy" id="118154"/>
    <lineage>
        <taxon>Eukaryota</taxon>
        <taxon>Metazoa</taxon>
        <taxon>Chordata</taxon>
        <taxon>Craniata</taxon>
        <taxon>Vertebrata</taxon>
        <taxon>Euteleostomi</taxon>
        <taxon>Actinopterygii</taxon>
        <taxon>Neopterygii</taxon>
        <taxon>Teleostei</taxon>
        <taxon>Anguilliformes</taxon>
        <taxon>Synaphobranchidae</taxon>
        <taxon>Synaphobranchus</taxon>
    </lineage>
</organism>
<evidence type="ECO:0000313" key="2">
    <source>
        <dbReference type="Proteomes" id="UP001152622"/>
    </source>
</evidence>
<proteinExistence type="predicted"/>
<gene>
    <name evidence="1" type="ORF">SKAU_G00023970</name>
</gene>
<keyword evidence="2" id="KW-1185">Reference proteome</keyword>
<dbReference type="AlphaFoldDB" id="A0A9Q1GCF9"/>
<dbReference type="EMBL" id="JAINUF010000001">
    <property type="protein sequence ID" value="KAJ8381619.1"/>
    <property type="molecule type" value="Genomic_DNA"/>
</dbReference>
<sequence>MSFMSAFSGWGQFTDMSLSQWLLEDNCTFHQIGSSLLIRTLASSCEGGRLFKSLVRLRERGKGNQGYSRRAESFHAEFSGAVADICHHERICLMLCEGNGF</sequence>
<name>A0A9Q1GCF9_SYNKA</name>